<gene>
    <name evidence="3" type="ORF">GUJ93_ZPchr0911g33364</name>
</gene>
<dbReference type="EMBL" id="JAAALK010002015">
    <property type="protein sequence ID" value="KAG8038396.1"/>
    <property type="molecule type" value="Genomic_DNA"/>
</dbReference>
<keyword evidence="4" id="KW-1185">Reference proteome</keyword>
<dbReference type="UniPathway" id="UPA00143"/>
<dbReference type="AlphaFoldDB" id="A0A8J5QTG3"/>
<dbReference type="OrthoDB" id="6270329at2759"/>
<reference evidence="3" key="2">
    <citation type="submission" date="2021-02" db="EMBL/GenBank/DDBJ databases">
        <authorList>
            <person name="Kimball J.A."/>
            <person name="Haas M.W."/>
            <person name="Macchietto M."/>
            <person name="Kono T."/>
            <person name="Duquette J."/>
            <person name="Shao M."/>
        </authorList>
    </citation>
    <scope>NUCLEOTIDE SEQUENCE</scope>
    <source>
        <tissue evidence="3">Fresh leaf tissue</tissue>
    </source>
</reference>
<feature type="transmembrane region" description="Helical" evidence="2">
    <location>
        <begin position="79"/>
        <end position="100"/>
    </location>
</feature>
<keyword evidence="2" id="KW-1133">Transmembrane helix</keyword>
<evidence type="ECO:0000313" key="3">
    <source>
        <dbReference type="EMBL" id="KAG8038396.1"/>
    </source>
</evidence>
<reference evidence="3" key="1">
    <citation type="journal article" date="2021" name="bioRxiv">
        <title>Whole Genome Assembly and Annotation of Northern Wild Rice, Zizania palustris L., Supports a Whole Genome Duplication in the Zizania Genus.</title>
        <authorList>
            <person name="Haas M."/>
            <person name="Kono T."/>
            <person name="Macchietto M."/>
            <person name="Millas R."/>
            <person name="McGilp L."/>
            <person name="Shao M."/>
            <person name="Duquette J."/>
            <person name="Hirsch C.N."/>
            <person name="Kimball J."/>
        </authorList>
    </citation>
    <scope>NUCLEOTIDE SEQUENCE</scope>
    <source>
        <tissue evidence="3">Fresh leaf tissue</tissue>
    </source>
</reference>
<accession>A0A8J5QTG3</accession>
<name>A0A8J5QTG3_ZIZPA</name>
<comment type="caution">
    <text evidence="3">The sequence shown here is derived from an EMBL/GenBank/DDBJ whole genome shotgun (WGS) entry which is preliminary data.</text>
</comment>
<keyword evidence="2" id="KW-0472">Membrane</keyword>
<protein>
    <submittedName>
        <fullName evidence="3">Uncharacterized protein</fullName>
    </submittedName>
</protein>
<feature type="region of interest" description="Disordered" evidence="1">
    <location>
        <begin position="1"/>
        <end position="68"/>
    </location>
</feature>
<proteinExistence type="predicted"/>
<evidence type="ECO:0000313" key="4">
    <source>
        <dbReference type="Proteomes" id="UP000729402"/>
    </source>
</evidence>
<sequence>MAVGGSLKKSLNDLAIPRRPTMHRETFEHQNPQNINDQHHEQNMEEPSPPLQPLRHSGHHSSATEFDFIYPPSPMGRGLIHSTAGGVLGGMAVAVLPWAFRGHIPPNMYYTSPHYVSGPQYELQAEETAD</sequence>
<evidence type="ECO:0000256" key="1">
    <source>
        <dbReference type="SAM" id="MobiDB-lite"/>
    </source>
</evidence>
<dbReference type="GO" id="GO:0016567">
    <property type="term" value="P:protein ubiquitination"/>
    <property type="evidence" value="ECO:0007669"/>
    <property type="project" value="UniProtKB-UniPathway"/>
</dbReference>
<organism evidence="3 4">
    <name type="scientific">Zizania palustris</name>
    <name type="common">Northern wild rice</name>
    <dbReference type="NCBI Taxonomy" id="103762"/>
    <lineage>
        <taxon>Eukaryota</taxon>
        <taxon>Viridiplantae</taxon>
        <taxon>Streptophyta</taxon>
        <taxon>Embryophyta</taxon>
        <taxon>Tracheophyta</taxon>
        <taxon>Spermatophyta</taxon>
        <taxon>Magnoliopsida</taxon>
        <taxon>Liliopsida</taxon>
        <taxon>Poales</taxon>
        <taxon>Poaceae</taxon>
        <taxon>BOP clade</taxon>
        <taxon>Oryzoideae</taxon>
        <taxon>Oryzeae</taxon>
        <taxon>Zizaniinae</taxon>
        <taxon>Zizania</taxon>
    </lineage>
</organism>
<dbReference type="Proteomes" id="UP000729402">
    <property type="component" value="Unassembled WGS sequence"/>
</dbReference>
<evidence type="ECO:0000256" key="2">
    <source>
        <dbReference type="SAM" id="Phobius"/>
    </source>
</evidence>
<keyword evidence="2" id="KW-0812">Transmembrane</keyword>